<name>A0A9W6WBC0_9ACTN</name>
<keyword evidence="3" id="KW-1185">Reference proteome</keyword>
<proteinExistence type="predicted"/>
<dbReference type="EMBL" id="BSTX01000003">
    <property type="protein sequence ID" value="GLZ79416.1"/>
    <property type="molecule type" value="Genomic_DNA"/>
</dbReference>
<keyword evidence="1" id="KW-0812">Transmembrane</keyword>
<sequence length="187" mass="19734">MDVSETSTEDGDRPASRTFRFAMSFFSVLLVATIASQFTGLFGNSPLNTVWPQAWTFFRTASTASLIVAYRVGADGALTLLTEREATGGELWGLRRGIYAQQGETALLSAAVPEGRWFDCAPGNLGCADEIAAAEPVPAVNTAGAPSLCGHIALMRVRPGPLKLGDPAGLRDTLIRGTALDVTCERG</sequence>
<reference evidence="2" key="1">
    <citation type="submission" date="2023-03" db="EMBL/GenBank/DDBJ databases">
        <title>Actinorhabdospora filicis NBRC 111898.</title>
        <authorList>
            <person name="Ichikawa N."/>
            <person name="Sato H."/>
            <person name="Tonouchi N."/>
        </authorList>
    </citation>
    <scope>NUCLEOTIDE SEQUENCE</scope>
    <source>
        <strain evidence="2">NBRC 111898</strain>
    </source>
</reference>
<feature type="transmembrane region" description="Helical" evidence="1">
    <location>
        <begin position="21"/>
        <end position="42"/>
    </location>
</feature>
<dbReference type="AlphaFoldDB" id="A0A9W6WBC0"/>
<accession>A0A9W6WBC0</accession>
<evidence type="ECO:0000313" key="3">
    <source>
        <dbReference type="Proteomes" id="UP001165079"/>
    </source>
</evidence>
<evidence type="ECO:0000256" key="1">
    <source>
        <dbReference type="SAM" id="Phobius"/>
    </source>
</evidence>
<keyword evidence="1" id="KW-1133">Transmembrane helix</keyword>
<dbReference type="Pfam" id="PF17418">
    <property type="entry name" value="SdpA"/>
    <property type="match status" value="1"/>
</dbReference>
<organism evidence="2 3">
    <name type="scientific">Actinorhabdospora filicis</name>
    <dbReference type="NCBI Taxonomy" id="1785913"/>
    <lineage>
        <taxon>Bacteria</taxon>
        <taxon>Bacillati</taxon>
        <taxon>Actinomycetota</taxon>
        <taxon>Actinomycetes</taxon>
        <taxon>Micromonosporales</taxon>
        <taxon>Micromonosporaceae</taxon>
        <taxon>Actinorhabdospora</taxon>
    </lineage>
</organism>
<gene>
    <name evidence="2" type="ORF">Afil01_42230</name>
</gene>
<dbReference type="Proteomes" id="UP001165079">
    <property type="component" value="Unassembled WGS sequence"/>
</dbReference>
<protein>
    <submittedName>
        <fullName evidence="2">Uncharacterized protein</fullName>
    </submittedName>
</protein>
<dbReference type="RefSeq" id="WP_285664571.1">
    <property type="nucleotide sequence ID" value="NZ_BSTX01000003.1"/>
</dbReference>
<comment type="caution">
    <text evidence="2">The sequence shown here is derived from an EMBL/GenBank/DDBJ whole genome shotgun (WGS) entry which is preliminary data.</text>
</comment>
<keyword evidence="1" id="KW-0472">Membrane</keyword>
<dbReference type="InterPro" id="IPR023902">
    <property type="entry name" value="Sporulation_SdpA"/>
</dbReference>
<evidence type="ECO:0000313" key="2">
    <source>
        <dbReference type="EMBL" id="GLZ79416.1"/>
    </source>
</evidence>